<dbReference type="InterPro" id="IPR043129">
    <property type="entry name" value="ATPase_NBD"/>
</dbReference>
<comment type="cofactor">
    <cofactor evidence="1">
        <name>[4Fe-4S] cluster</name>
        <dbReference type="ChEBI" id="CHEBI:49883"/>
    </cofactor>
</comment>
<proteinExistence type="predicted"/>
<organism evidence="6 7">
    <name type="scientific">Heliobacterium mobile</name>
    <name type="common">Heliobacillus mobilis</name>
    <dbReference type="NCBI Taxonomy" id="28064"/>
    <lineage>
        <taxon>Bacteria</taxon>
        <taxon>Bacillati</taxon>
        <taxon>Bacillota</taxon>
        <taxon>Clostridia</taxon>
        <taxon>Eubacteriales</taxon>
        <taxon>Heliobacteriaceae</taxon>
        <taxon>Heliobacterium</taxon>
    </lineage>
</organism>
<evidence type="ECO:0000259" key="5">
    <source>
        <dbReference type="Pfam" id="PF01869"/>
    </source>
</evidence>
<evidence type="ECO:0000256" key="2">
    <source>
        <dbReference type="ARBA" id="ARBA00022723"/>
    </source>
</evidence>
<keyword evidence="4" id="KW-0411">Iron-sulfur</keyword>
<keyword evidence="2" id="KW-0479">Metal-binding</keyword>
<dbReference type="SUPFAM" id="SSF53067">
    <property type="entry name" value="Actin-like ATPase domain"/>
    <property type="match status" value="1"/>
</dbReference>
<evidence type="ECO:0000256" key="3">
    <source>
        <dbReference type="ARBA" id="ARBA00023004"/>
    </source>
</evidence>
<reference evidence="6 7" key="1">
    <citation type="submission" date="2019-11" db="EMBL/GenBank/DDBJ databases">
        <title>Whole-genome sequence of a the green, strictly anaerobic photosynthetic bacterium Heliobacillus mobilis DSM 6151.</title>
        <authorList>
            <person name="Kyndt J.A."/>
            <person name="Meyer T.E."/>
        </authorList>
    </citation>
    <scope>NUCLEOTIDE SEQUENCE [LARGE SCALE GENOMIC DNA]</scope>
    <source>
        <strain evidence="6 7">DSM 6151</strain>
    </source>
</reference>
<dbReference type="GO" id="GO:0051536">
    <property type="term" value="F:iron-sulfur cluster binding"/>
    <property type="evidence" value="ECO:0007669"/>
    <property type="project" value="UniProtKB-KW"/>
</dbReference>
<dbReference type="PANTHER" id="PTHR32329">
    <property type="entry name" value="BIFUNCTIONAL PROTEIN [INCLUDES 2-HYDROXYACYL-COA DEHYDRATASE (N-TER) AND ITS ACTIVATOR DOMAIN (C_TERM)-RELATED"/>
    <property type="match status" value="1"/>
</dbReference>
<feature type="domain" description="ATPase BadF/BadG/BcrA/BcrD type" evidence="5">
    <location>
        <begin position="34"/>
        <end position="281"/>
    </location>
</feature>
<sequence>MHKRNARFLVELFNHRDGSTLRWYQVILRNIVAGIDAGSTAVKLVIFDGQQMGFWQQPTGWSPAEVTHQMLDQALREWTISRGDLRHICGTGYGRVNLPFLNTTVTEIACHSRGAAYLRPGVELVIDIGGQDAKGIQVGPKGRVLDFVMNDKCAAGTGRFLSVMAHALGLDVSELGAYAGGEEVSPQPINAMCTVFAESEVIGLINRGVDRKAIVAGLHHSVARRVAAMIARFDGDGPLLFTGGVSRNEAIRVALEKELKRPVEVNEHSPYAGALGAALIAWEKA</sequence>
<name>A0A6I3SIQ7_HELMO</name>
<evidence type="ECO:0000256" key="1">
    <source>
        <dbReference type="ARBA" id="ARBA00001966"/>
    </source>
</evidence>
<evidence type="ECO:0000256" key="4">
    <source>
        <dbReference type="ARBA" id="ARBA00023014"/>
    </source>
</evidence>
<evidence type="ECO:0000313" key="6">
    <source>
        <dbReference type="EMBL" id="MTV48783.1"/>
    </source>
</evidence>
<accession>A0A6I3SIQ7</accession>
<keyword evidence="7" id="KW-1185">Reference proteome</keyword>
<dbReference type="Proteomes" id="UP000430670">
    <property type="component" value="Unassembled WGS sequence"/>
</dbReference>
<protein>
    <submittedName>
        <fullName evidence="6">2-hydroxyglutaryl-CoA dehydratase</fullName>
    </submittedName>
</protein>
<dbReference type="Pfam" id="PF01869">
    <property type="entry name" value="BcrAD_BadFG"/>
    <property type="match status" value="1"/>
</dbReference>
<keyword evidence="3" id="KW-0408">Iron</keyword>
<dbReference type="Gene3D" id="3.30.420.40">
    <property type="match status" value="2"/>
</dbReference>
<dbReference type="NCBIfam" id="TIGR00241">
    <property type="entry name" value="CoA_E_activ"/>
    <property type="match status" value="1"/>
</dbReference>
<dbReference type="EMBL" id="WNKU01000006">
    <property type="protein sequence ID" value="MTV48783.1"/>
    <property type="molecule type" value="Genomic_DNA"/>
</dbReference>
<dbReference type="OrthoDB" id="9778513at2"/>
<dbReference type="AlphaFoldDB" id="A0A6I3SIQ7"/>
<dbReference type="CDD" id="cd24036">
    <property type="entry name" value="ASKHA_NBD_BcrAD_BadFG_HgdC_HadI"/>
    <property type="match status" value="1"/>
</dbReference>
<dbReference type="InterPro" id="IPR002731">
    <property type="entry name" value="ATPase_BadF"/>
</dbReference>
<dbReference type="GO" id="GO:0046872">
    <property type="term" value="F:metal ion binding"/>
    <property type="evidence" value="ECO:0007669"/>
    <property type="project" value="UniProtKB-KW"/>
</dbReference>
<comment type="caution">
    <text evidence="6">The sequence shown here is derived from an EMBL/GenBank/DDBJ whole genome shotgun (WGS) entry which is preliminary data.</text>
</comment>
<dbReference type="PANTHER" id="PTHR32329:SF2">
    <property type="entry name" value="BIFUNCTIONAL PROTEIN [INCLUDES 2-HYDROXYACYL-COA DEHYDRATASE (N-TER) AND ITS ACTIVATOR DOMAIN (C_TERM)"/>
    <property type="match status" value="1"/>
</dbReference>
<dbReference type="InterPro" id="IPR008275">
    <property type="entry name" value="CoA_E_activase_dom"/>
</dbReference>
<dbReference type="InterPro" id="IPR051805">
    <property type="entry name" value="Dehydratase_Activator_Redct"/>
</dbReference>
<evidence type="ECO:0000313" key="7">
    <source>
        <dbReference type="Proteomes" id="UP000430670"/>
    </source>
</evidence>
<gene>
    <name evidence="6" type="ORF">GJ688_07285</name>
</gene>